<dbReference type="RefSeq" id="XP_016242516.1">
    <property type="nucleotide sequence ID" value="XM_016399704.1"/>
</dbReference>
<evidence type="ECO:0000256" key="11">
    <source>
        <dbReference type="ARBA" id="ARBA00049348"/>
    </source>
</evidence>
<dbReference type="Gene3D" id="1.10.10.10">
    <property type="entry name" value="Winged helix-like DNA-binding domain superfamily/Winged helix DNA-binding domain"/>
    <property type="match status" value="1"/>
</dbReference>
<dbReference type="GO" id="GO:0006281">
    <property type="term" value="P:DNA repair"/>
    <property type="evidence" value="ECO:0007669"/>
    <property type="project" value="UniProtKB-KW"/>
</dbReference>
<keyword evidence="6" id="KW-0808">Transferase</keyword>
<dbReference type="Pfam" id="PF01035">
    <property type="entry name" value="DNA_binding_1"/>
    <property type="match status" value="1"/>
</dbReference>
<keyword evidence="8" id="KW-0234">DNA repair</keyword>
<evidence type="ECO:0000256" key="8">
    <source>
        <dbReference type="ARBA" id="ARBA00023204"/>
    </source>
</evidence>
<evidence type="ECO:0000256" key="9">
    <source>
        <dbReference type="ARBA" id="ARBA00030795"/>
    </source>
</evidence>
<dbReference type="EC" id="2.1.1.63" evidence="3"/>
<comment type="catalytic activity">
    <reaction evidence="1">
        <text>a 4-O-methyl-thymidine in DNA + L-cysteinyl-[protein] = a thymidine in DNA + S-methyl-L-cysteinyl-[protein]</text>
        <dbReference type="Rhea" id="RHEA:53428"/>
        <dbReference type="Rhea" id="RHEA-COMP:10131"/>
        <dbReference type="Rhea" id="RHEA-COMP:10132"/>
        <dbReference type="Rhea" id="RHEA-COMP:13555"/>
        <dbReference type="Rhea" id="RHEA-COMP:13556"/>
        <dbReference type="ChEBI" id="CHEBI:29950"/>
        <dbReference type="ChEBI" id="CHEBI:82612"/>
        <dbReference type="ChEBI" id="CHEBI:137386"/>
        <dbReference type="ChEBI" id="CHEBI:137387"/>
        <dbReference type="EC" id="2.1.1.63"/>
    </reaction>
</comment>
<dbReference type="SUPFAM" id="SSF46767">
    <property type="entry name" value="Methylated DNA-protein cysteine methyltransferase, C-terminal domain"/>
    <property type="match status" value="1"/>
</dbReference>
<dbReference type="NCBIfam" id="TIGR00589">
    <property type="entry name" value="ogt"/>
    <property type="match status" value="1"/>
</dbReference>
<dbReference type="Proteomes" id="UP000054466">
    <property type="component" value="Unassembled WGS sequence"/>
</dbReference>
<evidence type="ECO:0000256" key="6">
    <source>
        <dbReference type="ARBA" id="ARBA00022679"/>
    </source>
</evidence>
<proteinExistence type="inferred from homology"/>
<comment type="similarity">
    <text evidence="2">Belongs to the MGMT family.</text>
</comment>
<evidence type="ECO:0000313" key="14">
    <source>
        <dbReference type="Proteomes" id="UP000054466"/>
    </source>
</evidence>
<protein>
    <recommendedName>
        <fullName evidence="4">Methylated-DNA--protein-cysteine methyltransferase</fullName>
        <ecNumber evidence="3">2.1.1.63</ecNumber>
    </recommendedName>
    <alternativeName>
        <fullName evidence="9">6-O-methylguanine-DNA methyltransferase</fullName>
    </alternativeName>
    <alternativeName>
        <fullName evidence="10">O-6-methylguanine-DNA-alkyltransferase</fullName>
    </alternativeName>
</protein>
<dbReference type="EMBL" id="KN847047">
    <property type="protein sequence ID" value="KIW22300.1"/>
    <property type="molecule type" value="Genomic_DNA"/>
</dbReference>
<dbReference type="InterPro" id="IPR014048">
    <property type="entry name" value="MethylDNA_cys_MeTrfase_DNA-bd"/>
</dbReference>
<dbReference type="PANTHER" id="PTHR10815:SF13">
    <property type="entry name" value="METHYLATED-DNA--PROTEIN-CYSTEINE METHYLTRANSFERASE"/>
    <property type="match status" value="1"/>
</dbReference>
<organism evidence="13 14">
    <name type="scientific">Cladophialophora immunda</name>
    <dbReference type="NCBI Taxonomy" id="569365"/>
    <lineage>
        <taxon>Eukaryota</taxon>
        <taxon>Fungi</taxon>
        <taxon>Dikarya</taxon>
        <taxon>Ascomycota</taxon>
        <taxon>Pezizomycotina</taxon>
        <taxon>Eurotiomycetes</taxon>
        <taxon>Chaetothyriomycetidae</taxon>
        <taxon>Chaetothyriales</taxon>
        <taxon>Herpotrichiellaceae</taxon>
        <taxon>Cladophialophora</taxon>
    </lineage>
</organism>
<evidence type="ECO:0000256" key="10">
    <source>
        <dbReference type="ARBA" id="ARBA00031621"/>
    </source>
</evidence>
<dbReference type="STRING" id="569365.A0A0D2BV48"/>
<evidence type="ECO:0000313" key="13">
    <source>
        <dbReference type="EMBL" id="KIW22300.1"/>
    </source>
</evidence>
<dbReference type="GeneID" id="27351395"/>
<name>A0A0D2BV48_9EURO</name>
<dbReference type="GO" id="GO:0032259">
    <property type="term" value="P:methylation"/>
    <property type="evidence" value="ECO:0007669"/>
    <property type="project" value="UniProtKB-KW"/>
</dbReference>
<evidence type="ECO:0000256" key="1">
    <source>
        <dbReference type="ARBA" id="ARBA00001286"/>
    </source>
</evidence>
<dbReference type="AlphaFoldDB" id="A0A0D2BV48"/>
<dbReference type="InterPro" id="IPR036388">
    <property type="entry name" value="WH-like_DNA-bd_sf"/>
</dbReference>
<dbReference type="VEuPathDB" id="FungiDB:PV07_12201"/>
<dbReference type="PROSITE" id="PS00374">
    <property type="entry name" value="MGMT"/>
    <property type="match status" value="1"/>
</dbReference>
<evidence type="ECO:0000256" key="3">
    <source>
        <dbReference type="ARBA" id="ARBA00011918"/>
    </source>
</evidence>
<keyword evidence="14" id="KW-1185">Reference proteome</keyword>
<keyword evidence="7" id="KW-0227">DNA damage</keyword>
<dbReference type="GO" id="GO:0003908">
    <property type="term" value="F:methylated-DNA-[protein]-cysteine S-methyltransferase activity"/>
    <property type="evidence" value="ECO:0007669"/>
    <property type="project" value="UniProtKB-EC"/>
</dbReference>
<accession>A0A0D2BV48</accession>
<evidence type="ECO:0000259" key="12">
    <source>
        <dbReference type="Pfam" id="PF01035"/>
    </source>
</evidence>
<evidence type="ECO:0000256" key="7">
    <source>
        <dbReference type="ARBA" id="ARBA00022763"/>
    </source>
</evidence>
<dbReference type="CDD" id="cd06445">
    <property type="entry name" value="ATase"/>
    <property type="match status" value="1"/>
</dbReference>
<dbReference type="PANTHER" id="PTHR10815">
    <property type="entry name" value="METHYLATED-DNA--PROTEIN-CYSTEINE METHYLTRANSFERASE"/>
    <property type="match status" value="1"/>
</dbReference>
<evidence type="ECO:0000256" key="4">
    <source>
        <dbReference type="ARBA" id="ARBA00015377"/>
    </source>
</evidence>
<keyword evidence="5" id="KW-0489">Methyltransferase</keyword>
<dbReference type="InterPro" id="IPR001497">
    <property type="entry name" value="MethylDNA_cys_MeTrfase_AS"/>
</dbReference>
<dbReference type="HOGENOM" id="CLU_000445_52_3_1"/>
<reference evidence="13 14" key="1">
    <citation type="submission" date="2015-01" db="EMBL/GenBank/DDBJ databases">
        <title>The Genome Sequence of Cladophialophora immunda CBS83496.</title>
        <authorList>
            <consortium name="The Broad Institute Genomics Platform"/>
            <person name="Cuomo C."/>
            <person name="de Hoog S."/>
            <person name="Gorbushina A."/>
            <person name="Stielow B."/>
            <person name="Teixiera M."/>
            <person name="Abouelleil A."/>
            <person name="Chapman S.B."/>
            <person name="Priest M."/>
            <person name="Young S.K."/>
            <person name="Wortman J."/>
            <person name="Nusbaum C."/>
            <person name="Birren B."/>
        </authorList>
    </citation>
    <scope>NUCLEOTIDE SEQUENCE [LARGE SCALE GENOMIC DNA]</scope>
    <source>
        <strain evidence="13 14">CBS 83496</strain>
    </source>
</reference>
<dbReference type="OrthoDB" id="1907495at2759"/>
<feature type="domain" description="Methylated-DNA-[protein]-cysteine S-methyltransferase DNA binding" evidence="12">
    <location>
        <begin position="5"/>
        <end position="92"/>
    </location>
</feature>
<dbReference type="InterPro" id="IPR036217">
    <property type="entry name" value="MethylDNA_cys_MeTrfase_DNAb"/>
</dbReference>
<evidence type="ECO:0000256" key="2">
    <source>
        <dbReference type="ARBA" id="ARBA00008711"/>
    </source>
</evidence>
<sequence>MAVTEFQEKVYTHLVLIPPGRVTTYAALARSLNSSPRAVGGALRNNPYAPEVPCHRVIASDGYVGGFKGDWEKAPSGVNQTMKLKLLKDEGVEFTNEGKLVVKGGVDVWYDGPWDMQKGRTTLQTTIAQKDRVQV</sequence>
<gene>
    <name evidence="13" type="ORF">PV07_12201</name>
</gene>
<comment type="catalytic activity">
    <reaction evidence="11">
        <text>a 6-O-methyl-2'-deoxyguanosine in DNA + L-cysteinyl-[protein] = S-methyl-L-cysteinyl-[protein] + a 2'-deoxyguanosine in DNA</text>
        <dbReference type="Rhea" id="RHEA:24000"/>
        <dbReference type="Rhea" id="RHEA-COMP:10131"/>
        <dbReference type="Rhea" id="RHEA-COMP:10132"/>
        <dbReference type="Rhea" id="RHEA-COMP:11367"/>
        <dbReference type="Rhea" id="RHEA-COMP:11368"/>
        <dbReference type="ChEBI" id="CHEBI:29950"/>
        <dbReference type="ChEBI" id="CHEBI:82612"/>
        <dbReference type="ChEBI" id="CHEBI:85445"/>
        <dbReference type="ChEBI" id="CHEBI:85448"/>
        <dbReference type="EC" id="2.1.1.63"/>
    </reaction>
</comment>
<evidence type="ECO:0000256" key="5">
    <source>
        <dbReference type="ARBA" id="ARBA00022603"/>
    </source>
</evidence>